<gene>
    <name evidence="3" type="ORF">CHS0354_000641</name>
</gene>
<dbReference type="PANTHER" id="PTHR10192:SF5">
    <property type="entry name" value="GEPHYRIN"/>
    <property type="match status" value="1"/>
</dbReference>
<dbReference type="InterPro" id="IPR038987">
    <property type="entry name" value="MoeA-like"/>
</dbReference>
<sequence>MDVPSFDNSSVDGYCFRYEDFENNIPLKITHTIFAGQTKIPKIKAGETFRIFTGAMVPKNADTVVMQEHTSAVDGYLHIHNKLEKGGISVGDFDFVHRALVKNKVKECLYCTHR</sequence>
<comment type="similarity">
    <text evidence="1">Belongs to the MoeA family.</text>
</comment>
<dbReference type="EMBL" id="JAEAOA010000085">
    <property type="protein sequence ID" value="KAK3604977.1"/>
    <property type="molecule type" value="Genomic_DNA"/>
</dbReference>
<keyword evidence="4" id="KW-1185">Reference proteome</keyword>
<comment type="catalytic activity">
    <reaction evidence="1">
        <text>adenylyl-molybdopterin + molybdate = Mo-molybdopterin + AMP + H(+)</text>
        <dbReference type="Rhea" id="RHEA:35047"/>
        <dbReference type="ChEBI" id="CHEBI:15378"/>
        <dbReference type="ChEBI" id="CHEBI:36264"/>
        <dbReference type="ChEBI" id="CHEBI:62727"/>
        <dbReference type="ChEBI" id="CHEBI:71302"/>
        <dbReference type="ChEBI" id="CHEBI:456215"/>
    </reaction>
</comment>
<comment type="pathway">
    <text evidence="1">Cofactor biosynthesis; molybdopterin biosynthesis.</text>
</comment>
<dbReference type="AlphaFoldDB" id="A0AAE0T6Z8"/>
<dbReference type="Pfam" id="PF03453">
    <property type="entry name" value="MoeA_N"/>
    <property type="match status" value="1"/>
</dbReference>
<keyword evidence="1" id="KW-0500">Molybdenum</keyword>
<evidence type="ECO:0000313" key="4">
    <source>
        <dbReference type="Proteomes" id="UP001195483"/>
    </source>
</evidence>
<keyword evidence="1" id="KW-0460">Magnesium</keyword>
<reference evidence="3" key="3">
    <citation type="submission" date="2023-05" db="EMBL/GenBank/DDBJ databases">
        <authorList>
            <person name="Smith C.H."/>
        </authorList>
    </citation>
    <scope>NUCLEOTIDE SEQUENCE</scope>
    <source>
        <strain evidence="3">CHS0354</strain>
        <tissue evidence="3">Mantle</tissue>
    </source>
</reference>
<comment type="catalytic activity">
    <reaction evidence="1">
        <text>molybdopterin + ATP + H(+) = adenylyl-molybdopterin + diphosphate</text>
        <dbReference type="Rhea" id="RHEA:31331"/>
        <dbReference type="ChEBI" id="CHEBI:15378"/>
        <dbReference type="ChEBI" id="CHEBI:30616"/>
        <dbReference type="ChEBI" id="CHEBI:33019"/>
        <dbReference type="ChEBI" id="CHEBI:58698"/>
        <dbReference type="ChEBI" id="CHEBI:62727"/>
    </reaction>
</comment>
<dbReference type="GO" id="GO:0005829">
    <property type="term" value="C:cytosol"/>
    <property type="evidence" value="ECO:0007669"/>
    <property type="project" value="TreeGrafter"/>
</dbReference>
<dbReference type="PANTHER" id="PTHR10192">
    <property type="entry name" value="MOLYBDOPTERIN BIOSYNTHESIS PROTEIN"/>
    <property type="match status" value="1"/>
</dbReference>
<feature type="domain" description="MoeA N-terminal and linker" evidence="2">
    <location>
        <begin position="1"/>
        <end position="73"/>
    </location>
</feature>
<organism evidence="3 4">
    <name type="scientific">Potamilus streckersoni</name>
    <dbReference type="NCBI Taxonomy" id="2493646"/>
    <lineage>
        <taxon>Eukaryota</taxon>
        <taxon>Metazoa</taxon>
        <taxon>Spiralia</taxon>
        <taxon>Lophotrochozoa</taxon>
        <taxon>Mollusca</taxon>
        <taxon>Bivalvia</taxon>
        <taxon>Autobranchia</taxon>
        <taxon>Heteroconchia</taxon>
        <taxon>Palaeoheterodonta</taxon>
        <taxon>Unionida</taxon>
        <taxon>Unionoidea</taxon>
        <taxon>Unionidae</taxon>
        <taxon>Ambleminae</taxon>
        <taxon>Lampsilini</taxon>
        <taxon>Potamilus</taxon>
    </lineage>
</organism>
<dbReference type="GO" id="GO:0061599">
    <property type="term" value="F:molybdopterin molybdotransferase activity"/>
    <property type="evidence" value="ECO:0007669"/>
    <property type="project" value="UniProtKB-UniRule"/>
</dbReference>
<dbReference type="GO" id="GO:0006777">
    <property type="term" value="P:Mo-molybdopterin cofactor biosynthetic process"/>
    <property type="evidence" value="ECO:0007669"/>
    <property type="project" value="UniProtKB-UniRule"/>
</dbReference>
<dbReference type="GO" id="GO:0005524">
    <property type="term" value="F:ATP binding"/>
    <property type="evidence" value="ECO:0007669"/>
    <property type="project" value="UniProtKB-UniRule"/>
</dbReference>
<dbReference type="SUPFAM" id="SSF63882">
    <property type="entry name" value="MoeA N-terminal region -like"/>
    <property type="match status" value="1"/>
</dbReference>
<accession>A0AAE0T6Z8</accession>
<dbReference type="GO" id="GO:0061598">
    <property type="term" value="F:molybdopterin adenylyltransferase activity"/>
    <property type="evidence" value="ECO:0007669"/>
    <property type="project" value="UniProtKB-UniRule"/>
</dbReference>
<dbReference type="GO" id="GO:0046872">
    <property type="term" value="F:metal ion binding"/>
    <property type="evidence" value="ECO:0007669"/>
    <property type="project" value="UniProtKB-UniRule"/>
</dbReference>
<evidence type="ECO:0000313" key="3">
    <source>
        <dbReference type="EMBL" id="KAK3604977.1"/>
    </source>
</evidence>
<dbReference type="InterPro" id="IPR036135">
    <property type="entry name" value="MoeA_linker/N_sf"/>
</dbReference>
<comment type="function">
    <text evidence="1">Catalyzes two steps in the biosynthesis of the molybdenum cofactor. In the first step, molybdopterin is adenylated. Subsequently, molybdate is inserted into adenylated molybdopterin and AMP is released.</text>
</comment>
<comment type="cofactor">
    <cofactor evidence="1">
        <name>Mg(2+)</name>
        <dbReference type="ChEBI" id="CHEBI:18420"/>
    </cofactor>
</comment>
<evidence type="ECO:0000259" key="2">
    <source>
        <dbReference type="Pfam" id="PF03453"/>
    </source>
</evidence>
<protein>
    <recommendedName>
        <fullName evidence="2">MoeA N-terminal and linker domain-containing protein</fullName>
    </recommendedName>
</protein>
<name>A0AAE0T6Z8_9BIVA</name>
<keyword evidence="1" id="KW-0808">Transferase</keyword>
<dbReference type="InterPro" id="IPR005110">
    <property type="entry name" value="MoeA_linker/N"/>
</dbReference>
<reference evidence="3" key="2">
    <citation type="journal article" date="2021" name="Genome Biol. Evol.">
        <title>Developing a high-quality reference genome for a parasitic bivalve with doubly uniparental inheritance (Bivalvia: Unionida).</title>
        <authorList>
            <person name="Smith C.H."/>
        </authorList>
    </citation>
    <scope>NUCLEOTIDE SEQUENCE</scope>
    <source>
        <strain evidence="3">CHS0354</strain>
        <tissue evidence="3">Mantle</tissue>
    </source>
</reference>
<keyword evidence="1" id="KW-0479">Metal-binding</keyword>
<reference evidence="3" key="1">
    <citation type="journal article" date="2021" name="Genome Biol. Evol.">
        <title>A High-Quality Reference Genome for a Parasitic Bivalve with Doubly Uniparental Inheritance (Bivalvia: Unionida).</title>
        <authorList>
            <person name="Smith C.H."/>
        </authorList>
    </citation>
    <scope>NUCLEOTIDE SEQUENCE</scope>
    <source>
        <strain evidence="3">CHS0354</strain>
    </source>
</reference>
<keyword evidence="1" id="KW-0501">Molybdenum cofactor biosynthesis</keyword>
<proteinExistence type="inferred from homology"/>
<evidence type="ECO:0000256" key="1">
    <source>
        <dbReference type="RuleBase" id="RU365090"/>
    </source>
</evidence>
<comment type="caution">
    <text evidence="3">The sequence shown here is derived from an EMBL/GenBank/DDBJ whole genome shotgun (WGS) entry which is preliminary data.</text>
</comment>
<dbReference type="Gene3D" id="2.170.190.11">
    <property type="entry name" value="Molybdopterin biosynthesis moea protein, domain 3"/>
    <property type="match status" value="1"/>
</dbReference>
<dbReference type="Proteomes" id="UP001195483">
    <property type="component" value="Unassembled WGS sequence"/>
</dbReference>